<organism evidence="2 3">
    <name type="scientific">Eumeta variegata</name>
    <name type="common">Bagworm moth</name>
    <name type="synonym">Eumeta japonica</name>
    <dbReference type="NCBI Taxonomy" id="151549"/>
    <lineage>
        <taxon>Eukaryota</taxon>
        <taxon>Metazoa</taxon>
        <taxon>Ecdysozoa</taxon>
        <taxon>Arthropoda</taxon>
        <taxon>Hexapoda</taxon>
        <taxon>Insecta</taxon>
        <taxon>Pterygota</taxon>
        <taxon>Neoptera</taxon>
        <taxon>Endopterygota</taxon>
        <taxon>Lepidoptera</taxon>
        <taxon>Glossata</taxon>
        <taxon>Ditrysia</taxon>
        <taxon>Tineoidea</taxon>
        <taxon>Psychidae</taxon>
        <taxon>Oiketicinae</taxon>
        <taxon>Eumeta</taxon>
    </lineage>
</organism>
<reference evidence="2 3" key="1">
    <citation type="journal article" date="2019" name="Commun. Biol.">
        <title>The bagworm genome reveals a unique fibroin gene that provides high tensile strength.</title>
        <authorList>
            <person name="Kono N."/>
            <person name="Nakamura H."/>
            <person name="Ohtoshi R."/>
            <person name="Tomita M."/>
            <person name="Numata K."/>
            <person name="Arakawa K."/>
        </authorList>
    </citation>
    <scope>NUCLEOTIDE SEQUENCE [LARGE SCALE GENOMIC DNA]</scope>
</reference>
<comment type="caution">
    <text evidence="2">The sequence shown here is derived from an EMBL/GenBank/DDBJ whole genome shotgun (WGS) entry which is preliminary data.</text>
</comment>
<accession>A0A4C1UXG2</accession>
<protein>
    <submittedName>
        <fullName evidence="2">Uncharacterized protein</fullName>
    </submittedName>
</protein>
<evidence type="ECO:0000256" key="1">
    <source>
        <dbReference type="SAM" id="MobiDB-lite"/>
    </source>
</evidence>
<feature type="region of interest" description="Disordered" evidence="1">
    <location>
        <begin position="13"/>
        <end position="48"/>
    </location>
</feature>
<keyword evidence="3" id="KW-1185">Reference proteome</keyword>
<sequence length="141" mass="15404">MAWCACACVAVGGAEPSEPPRRPRFSRAHSTDKKEGVSTSSGGTPRQTYSYETLVQYADSPLSKVPPSGLAAFPPEIARKVMHYAAYAGRPRFLRRLPPPPPPPHAALLPPSVTPGPLSLRHWPPMHHPNYLAALLCHNYY</sequence>
<evidence type="ECO:0000313" key="3">
    <source>
        <dbReference type="Proteomes" id="UP000299102"/>
    </source>
</evidence>
<dbReference type="Proteomes" id="UP000299102">
    <property type="component" value="Unassembled WGS sequence"/>
</dbReference>
<dbReference type="AlphaFoldDB" id="A0A4C1UXG2"/>
<evidence type="ECO:0000313" key="2">
    <source>
        <dbReference type="EMBL" id="GBP31193.1"/>
    </source>
</evidence>
<dbReference type="EMBL" id="BGZK01000242">
    <property type="protein sequence ID" value="GBP31193.1"/>
    <property type="molecule type" value="Genomic_DNA"/>
</dbReference>
<feature type="compositionally biased region" description="Polar residues" evidence="1">
    <location>
        <begin position="37"/>
        <end position="48"/>
    </location>
</feature>
<proteinExistence type="predicted"/>
<name>A0A4C1UXG2_EUMVA</name>
<gene>
    <name evidence="2" type="ORF">EVAR_21631_1</name>
</gene>
<dbReference type="OrthoDB" id="6357832at2759"/>